<evidence type="ECO:0000313" key="4">
    <source>
        <dbReference type="Proteomes" id="UP000273022"/>
    </source>
</evidence>
<reference evidence="3 4" key="1">
    <citation type="submission" date="2018-09" db="EMBL/GenBank/DDBJ databases">
        <title>Phylogeny of the Shewanellaceae, and recommendation for two new genera, Pseudoshewanella and Parashewanella.</title>
        <authorList>
            <person name="Wang G."/>
        </authorList>
    </citation>
    <scope>NUCLEOTIDE SEQUENCE [LARGE SCALE GENOMIC DNA]</scope>
    <source>
        <strain evidence="3 4">KCTC 22492</strain>
    </source>
</reference>
<feature type="domain" description="Glycosyl transferase family 1" evidence="1">
    <location>
        <begin position="201"/>
        <end position="361"/>
    </location>
</feature>
<proteinExistence type="predicted"/>
<name>A0A3A6TQF5_9GAMM</name>
<organism evidence="3 4">
    <name type="scientific">Parashewanella spongiae</name>
    <dbReference type="NCBI Taxonomy" id="342950"/>
    <lineage>
        <taxon>Bacteria</taxon>
        <taxon>Pseudomonadati</taxon>
        <taxon>Pseudomonadota</taxon>
        <taxon>Gammaproteobacteria</taxon>
        <taxon>Alteromonadales</taxon>
        <taxon>Shewanellaceae</taxon>
        <taxon>Parashewanella</taxon>
    </lineage>
</organism>
<sequence>MKKKIIFVCSYAPSLVTFRGDLITKFVNEGWSVTCLAPSSDNVLIEKITALGAEFVNVEMDRKGINIFSDIKYFLSLIQKIRSIKPSIVLAYTIKPVIYSSIASFLCKVPLRVSLVTGLGESFSSIRTFNLRSFTDFKSYLISYCARSLFKLGLYCSTNILFQNNDDKNMILESSSLRSDNMNITNGSGVNLAHYPFRKRYLTALDTLRFVMVSRIIKPKGVMHFLECARNIKKTYQNVEFHLVGWFDEGSDILSSDLQPYILNGDIIFHGKLDNVYTILNKCDIFVLPSYYPEGTPRTILEAMSSGMPIITTDSVGCRETVLPEYNGYLITTKSTCSLEKSCEHFLNNRDLVTSLGKNSYALASEKYCVHNVNRHIFEILGI</sequence>
<dbReference type="PANTHER" id="PTHR12526:SF638">
    <property type="entry name" value="SPORE COAT PROTEIN SA"/>
    <property type="match status" value="1"/>
</dbReference>
<protein>
    <submittedName>
        <fullName evidence="3">Glycosyltransferase family 1 protein</fullName>
    </submittedName>
</protein>
<evidence type="ECO:0000259" key="1">
    <source>
        <dbReference type="Pfam" id="PF00534"/>
    </source>
</evidence>
<dbReference type="GO" id="GO:1901135">
    <property type="term" value="P:carbohydrate derivative metabolic process"/>
    <property type="evidence" value="ECO:0007669"/>
    <property type="project" value="UniProtKB-ARBA"/>
</dbReference>
<evidence type="ECO:0000259" key="2">
    <source>
        <dbReference type="Pfam" id="PF13477"/>
    </source>
</evidence>
<feature type="domain" description="Glycosyltransferase subfamily 4-like N-terminal" evidence="2">
    <location>
        <begin position="7"/>
        <end position="164"/>
    </location>
</feature>
<dbReference type="InterPro" id="IPR001296">
    <property type="entry name" value="Glyco_trans_1"/>
</dbReference>
<dbReference type="Proteomes" id="UP000273022">
    <property type="component" value="Unassembled WGS sequence"/>
</dbReference>
<dbReference type="Pfam" id="PF13477">
    <property type="entry name" value="Glyco_trans_4_2"/>
    <property type="match status" value="1"/>
</dbReference>
<dbReference type="Gene3D" id="3.40.50.2000">
    <property type="entry name" value="Glycogen Phosphorylase B"/>
    <property type="match status" value="2"/>
</dbReference>
<dbReference type="RefSeq" id="WP_121852782.1">
    <property type="nucleotide sequence ID" value="NZ_CP037952.1"/>
</dbReference>
<dbReference type="CDD" id="cd03808">
    <property type="entry name" value="GT4_CapM-like"/>
    <property type="match status" value="1"/>
</dbReference>
<accession>A0A3A6TQF5</accession>
<dbReference type="PANTHER" id="PTHR12526">
    <property type="entry name" value="GLYCOSYLTRANSFERASE"/>
    <property type="match status" value="1"/>
</dbReference>
<evidence type="ECO:0000313" key="3">
    <source>
        <dbReference type="EMBL" id="RJY18228.1"/>
    </source>
</evidence>
<dbReference type="OrthoDB" id="9775208at2"/>
<dbReference type="EMBL" id="QYYH01000028">
    <property type="protein sequence ID" value="RJY18228.1"/>
    <property type="molecule type" value="Genomic_DNA"/>
</dbReference>
<dbReference type="InterPro" id="IPR028098">
    <property type="entry name" value="Glyco_trans_4-like_N"/>
</dbReference>
<dbReference type="AlphaFoldDB" id="A0A3A6TQF5"/>
<dbReference type="GO" id="GO:0016757">
    <property type="term" value="F:glycosyltransferase activity"/>
    <property type="evidence" value="ECO:0007669"/>
    <property type="project" value="InterPro"/>
</dbReference>
<dbReference type="Pfam" id="PF00534">
    <property type="entry name" value="Glycos_transf_1"/>
    <property type="match status" value="1"/>
</dbReference>
<gene>
    <name evidence="3" type="ORF">D5R81_06175</name>
</gene>
<comment type="caution">
    <text evidence="3">The sequence shown here is derived from an EMBL/GenBank/DDBJ whole genome shotgun (WGS) entry which is preliminary data.</text>
</comment>
<keyword evidence="3" id="KW-0808">Transferase</keyword>
<keyword evidence="4" id="KW-1185">Reference proteome</keyword>
<dbReference type="SUPFAM" id="SSF53756">
    <property type="entry name" value="UDP-Glycosyltransferase/glycogen phosphorylase"/>
    <property type="match status" value="1"/>
</dbReference>